<dbReference type="Ensembl" id="ENSOART00020044310.1">
    <property type="protein sequence ID" value="ENSOARP00020058286.1"/>
    <property type="gene ID" value="ENSOARG00020028289.1"/>
</dbReference>
<sequence>MASAVFEGTSLVNMFVRGCWVNGIRRLVVSRRGDEEEFFEIRTEWSDRSVLYLHRSLADLGRLWQRLRDAFPEDRPELARAPLRQGLVAIKEAHDIETRLNEVEKLLKAIISMPRKYSRSEVVLTFFERSPLDQVLKNDNVHKIQPSFQSPVKISEIMRSNGFCLANTETIVIDHSIPNGKDQLGAVDPTEHLRTFWTEAPGCRPQPAQDLLPPAWADHKCLRDGPGQDRTPGQPPPRALPGPAHRKFQVRPCWVPGFWTTRGVFSHPGFPGPECAASSPASYLLPRSYGLPVSRGVLAERWSLSGVSAAGMGDPLTGAHVGDTERMEPTRPPARGEDAGAPGGRGPFPCLSASLQ</sequence>
<organism evidence="1">
    <name type="scientific">Ovis aries</name>
    <name type="common">Sheep</name>
    <dbReference type="NCBI Taxonomy" id="9940"/>
    <lineage>
        <taxon>Eukaryota</taxon>
        <taxon>Metazoa</taxon>
        <taxon>Chordata</taxon>
        <taxon>Craniata</taxon>
        <taxon>Vertebrata</taxon>
        <taxon>Euteleostomi</taxon>
        <taxon>Mammalia</taxon>
        <taxon>Eutheria</taxon>
        <taxon>Laurasiatheria</taxon>
        <taxon>Artiodactyla</taxon>
        <taxon>Ruminantia</taxon>
        <taxon>Pecora</taxon>
        <taxon>Bovidae</taxon>
        <taxon>Caprinae</taxon>
        <taxon>Ovis</taxon>
    </lineage>
</organism>
<name>A0AC11EHI8_SHEEP</name>
<gene>
    <name evidence="1" type="primary">PXDC1</name>
</gene>
<reference evidence="1" key="2">
    <citation type="submission" date="2025-08" db="UniProtKB">
        <authorList>
            <consortium name="Ensembl"/>
        </authorList>
    </citation>
    <scope>IDENTIFICATION</scope>
</reference>
<evidence type="ECO:0000313" key="1">
    <source>
        <dbReference type="Ensembl" id="ENSOARP00020058286.1"/>
    </source>
</evidence>
<reference evidence="1" key="3">
    <citation type="submission" date="2025-09" db="UniProtKB">
        <authorList>
            <consortium name="Ensembl"/>
        </authorList>
    </citation>
    <scope>IDENTIFICATION</scope>
</reference>
<protein>
    <submittedName>
        <fullName evidence="1">PX domain containing 1</fullName>
    </submittedName>
</protein>
<accession>A0AC11EHI8</accession>
<reference evidence="1" key="1">
    <citation type="submission" date="2020-11" db="EMBL/GenBank/DDBJ databases">
        <authorList>
            <person name="Davenport K.M."/>
            <person name="Bickhart D.M."/>
            <person name="Smith T.P.L."/>
            <person name="Murdoch B.M."/>
            <person name="Rosen B.D."/>
        </authorList>
    </citation>
    <scope>NUCLEOTIDE SEQUENCE [LARGE SCALE GENOMIC DNA]</scope>
    <source>
        <strain evidence="1">OAR_USU_Benz2616</strain>
    </source>
</reference>
<proteinExistence type="predicted"/>